<keyword evidence="4" id="KW-0547">Nucleotide-binding</keyword>
<feature type="domain" description="ABC transporter" evidence="7">
    <location>
        <begin position="8"/>
        <end position="233"/>
    </location>
</feature>
<name>A0ABQ4CXH3_9ACTN</name>
<keyword evidence="9" id="KW-1185">Reference proteome</keyword>
<evidence type="ECO:0000256" key="6">
    <source>
        <dbReference type="ARBA" id="ARBA00023251"/>
    </source>
</evidence>
<dbReference type="Pfam" id="PF00005">
    <property type="entry name" value="ABC_tran"/>
    <property type="match status" value="1"/>
</dbReference>
<gene>
    <name evidence="8" type="ORF">Asi02nite_55020</name>
</gene>
<evidence type="ECO:0000256" key="3">
    <source>
        <dbReference type="ARBA" id="ARBA00022448"/>
    </source>
</evidence>
<dbReference type="InterPro" id="IPR003593">
    <property type="entry name" value="AAA+_ATPase"/>
</dbReference>
<dbReference type="InterPro" id="IPR027417">
    <property type="entry name" value="P-loop_NTPase"/>
</dbReference>
<comment type="caution">
    <text evidence="8">The sequence shown here is derived from an EMBL/GenBank/DDBJ whole genome shotgun (WGS) entry which is preliminary data.</text>
</comment>
<dbReference type="InterPro" id="IPR050763">
    <property type="entry name" value="ABC_transporter_ATP-binding"/>
</dbReference>
<accession>A0ABQ4CXH3</accession>
<dbReference type="Proteomes" id="UP000604117">
    <property type="component" value="Unassembled WGS sequence"/>
</dbReference>
<evidence type="ECO:0000313" key="8">
    <source>
        <dbReference type="EMBL" id="GIF75984.1"/>
    </source>
</evidence>
<dbReference type="Gene3D" id="3.40.50.300">
    <property type="entry name" value="P-loop containing nucleotide triphosphate hydrolases"/>
    <property type="match status" value="1"/>
</dbReference>
<dbReference type="PROSITE" id="PS50893">
    <property type="entry name" value="ABC_TRANSPORTER_2"/>
    <property type="match status" value="1"/>
</dbReference>
<keyword evidence="6" id="KW-0046">Antibiotic resistance</keyword>
<proteinExistence type="inferred from homology"/>
<evidence type="ECO:0000313" key="9">
    <source>
        <dbReference type="Proteomes" id="UP000604117"/>
    </source>
</evidence>
<protein>
    <submittedName>
        <fullName evidence="8">ABC transporter</fullName>
    </submittedName>
</protein>
<evidence type="ECO:0000256" key="4">
    <source>
        <dbReference type="ARBA" id="ARBA00022741"/>
    </source>
</evidence>
<keyword evidence="3" id="KW-0813">Transport</keyword>
<dbReference type="CDD" id="cd03230">
    <property type="entry name" value="ABC_DR_subfamily_A"/>
    <property type="match status" value="1"/>
</dbReference>
<keyword evidence="5" id="KW-0067">ATP-binding</keyword>
<evidence type="ECO:0000256" key="5">
    <source>
        <dbReference type="ARBA" id="ARBA00022840"/>
    </source>
</evidence>
<dbReference type="SMART" id="SM00382">
    <property type="entry name" value="AAA"/>
    <property type="match status" value="1"/>
</dbReference>
<reference evidence="8 9" key="1">
    <citation type="submission" date="2021-01" db="EMBL/GenBank/DDBJ databases">
        <title>Whole genome shotgun sequence of Asanoa siamensis NBRC 107932.</title>
        <authorList>
            <person name="Komaki H."/>
            <person name="Tamura T."/>
        </authorList>
    </citation>
    <scope>NUCLEOTIDE SEQUENCE [LARGE SCALE GENOMIC DNA]</scope>
    <source>
        <strain evidence="8 9">NBRC 107932</strain>
    </source>
</reference>
<sequence>MYVMEEVIQLEKLTKTYGTRRGLLELDLAVANGEVFGYLGPNGAGKSTTIRLLLDHIRPTSGRARLFGRDPREDAVELHRRIGYLAGDFVVNPRQRVGECLTFLADLRGGVPRARIEELAARLDLDLAARIKALSKGNRQKVGLVQAFMHRPDLLILDEPTSGLDPLVQQTFLDLVREAKAAGQTVFMSSHIMTEVEAVADRVGIIREGRLVALDTVARLRDHARHRFEITFTGPIDQAALAALPGISDLTINGPTAGFALATDPNELITVLARHQVASLRASEPDLEELFFAYYRTTEAAKETARA</sequence>
<dbReference type="EMBL" id="BONE01000051">
    <property type="protein sequence ID" value="GIF75984.1"/>
    <property type="molecule type" value="Genomic_DNA"/>
</dbReference>
<dbReference type="PROSITE" id="PS00211">
    <property type="entry name" value="ABC_TRANSPORTER_1"/>
    <property type="match status" value="1"/>
</dbReference>
<dbReference type="SUPFAM" id="SSF52540">
    <property type="entry name" value="P-loop containing nucleoside triphosphate hydrolases"/>
    <property type="match status" value="1"/>
</dbReference>
<organism evidence="8 9">
    <name type="scientific">Asanoa siamensis</name>
    <dbReference type="NCBI Taxonomy" id="926357"/>
    <lineage>
        <taxon>Bacteria</taxon>
        <taxon>Bacillati</taxon>
        <taxon>Actinomycetota</taxon>
        <taxon>Actinomycetes</taxon>
        <taxon>Micromonosporales</taxon>
        <taxon>Micromonosporaceae</taxon>
        <taxon>Asanoa</taxon>
    </lineage>
</organism>
<evidence type="ECO:0000259" key="7">
    <source>
        <dbReference type="PROSITE" id="PS50893"/>
    </source>
</evidence>
<comment type="subcellular location">
    <subcellularLocation>
        <location evidence="1">Cell membrane</location>
        <topology evidence="1">Peripheral membrane protein</topology>
    </subcellularLocation>
</comment>
<comment type="similarity">
    <text evidence="2">Belongs to the ABC transporter superfamily.</text>
</comment>
<evidence type="ECO:0000256" key="2">
    <source>
        <dbReference type="ARBA" id="ARBA00005417"/>
    </source>
</evidence>
<dbReference type="PANTHER" id="PTHR42711:SF5">
    <property type="entry name" value="ABC TRANSPORTER ATP-BINDING PROTEIN NATA"/>
    <property type="match status" value="1"/>
</dbReference>
<evidence type="ECO:0000256" key="1">
    <source>
        <dbReference type="ARBA" id="ARBA00004202"/>
    </source>
</evidence>
<dbReference type="InterPro" id="IPR017871">
    <property type="entry name" value="ABC_transporter-like_CS"/>
</dbReference>
<dbReference type="InterPro" id="IPR003439">
    <property type="entry name" value="ABC_transporter-like_ATP-bd"/>
</dbReference>
<dbReference type="PANTHER" id="PTHR42711">
    <property type="entry name" value="ABC TRANSPORTER ATP-BINDING PROTEIN"/>
    <property type="match status" value="1"/>
</dbReference>